<keyword evidence="12" id="KW-1185">Reference proteome</keyword>
<feature type="domain" description="Acetyl-coenzyme A synthetase N-terminal" evidence="10">
    <location>
        <begin position="46"/>
        <end position="98"/>
    </location>
</feature>
<dbReference type="InterPro" id="IPR011904">
    <property type="entry name" value="Ac_CoA_lig"/>
</dbReference>
<evidence type="ECO:0000256" key="1">
    <source>
        <dbReference type="ARBA" id="ARBA00006432"/>
    </source>
</evidence>
<evidence type="ECO:0000256" key="6">
    <source>
        <dbReference type="ARBA" id="ARBA00022990"/>
    </source>
</evidence>
<feature type="domain" description="AMP-binding enzyme C-terminal" evidence="9">
    <location>
        <begin position="553"/>
        <end position="631"/>
    </location>
</feature>
<dbReference type="GO" id="GO:0016208">
    <property type="term" value="F:AMP binding"/>
    <property type="evidence" value="ECO:0007669"/>
    <property type="project" value="InterPro"/>
</dbReference>
<evidence type="ECO:0000259" key="10">
    <source>
        <dbReference type="Pfam" id="PF16177"/>
    </source>
</evidence>
<dbReference type="Gene3D" id="3.40.50.12780">
    <property type="entry name" value="N-terminal domain of ligase-like"/>
    <property type="match status" value="1"/>
</dbReference>
<dbReference type="NCBIfam" id="NF001208">
    <property type="entry name" value="PRK00174.1"/>
    <property type="match status" value="1"/>
</dbReference>
<dbReference type="Pfam" id="PF16177">
    <property type="entry name" value="ACAS_N"/>
    <property type="match status" value="1"/>
</dbReference>
<dbReference type="AlphaFoldDB" id="A0A1V2IA90"/>
<reference evidence="12" key="1">
    <citation type="submission" date="2016-10" db="EMBL/GenBank/DDBJ databases">
        <title>Frankia sp. NRRL B-16386 Genome sequencing.</title>
        <authorList>
            <person name="Ghodhbane-Gtari F."/>
            <person name="Swanson E."/>
            <person name="Gueddou A."/>
            <person name="Hezbri K."/>
            <person name="Ktari K."/>
            <person name="Nouioui I."/>
            <person name="Morris K."/>
            <person name="Simpson S."/>
            <person name="Abebe-Akele F."/>
            <person name="Thomas K."/>
            <person name="Gtari M."/>
            <person name="Tisa L.S."/>
        </authorList>
    </citation>
    <scope>NUCLEOTIDE SEQUENCE [LARGE SCALE GENOMIC DNA]</scope>
    <source>
        <strain evidence="12">NRRL B-16386</strain>
    </source>
</reference>
<dbReference type="NCBIfam" id="TIGR02188">
    <property type="entry name" value="Ac_CoA_lig_AcsA"/>
    <property type="match status" value="1"/>
</dbReference>
<keyword evidence="3 11" id="KW-0436">Ligase</keyword>
<dbReference type="InterPro" id="IPR025110">
    <property type="entry name" value="AMP-bd_C"/>
</dbReference>
<dbReference type="SUPFAM" id="SSF56801">
    <property type="entry name" value="Acetyl-CoA synthetase-like"/>
    <property type="match status" value="1"/>
</dbReference>
<feature type="domain" description="AMP-dependent synthetase/ligase" evidence="8">
    <location>
        <begin position="102"/>
        <end position="491"/>
    </location>
</feature>
<proteinExistence type="inferred from homology"/>
<keyword evidence="6" id="KW-0007">Acetylation</keyword>
<dbReference type="InterPro" id="IPR000873">
    <property type="entry name" value="AMP-dep_synth/lig_dom"/>
</dbReference>
<comment type="caution">
    <text evidence="11">The sequence shown here is derived from an EMBL/GenBank/DDBJ whole genome shotgun (WGS) entry which is preliminary data.</text>
</comment>
<evidence type="ECO:0000259" key="8">
    <source>
        <dbReference type="Pfam" id="PF00501"/>
    </source>
</evidence>
<dbReference type="InterPro" id="IPR032387">
    <property type="entry name" value="ACAS_N"/>
</dbReference>
<dbReference type="PANTHER" id="PTHR24095">
    <property type="entry name" value="ACETYL-COENZYME A SYNTHETASE"/>
    <property type="match status" value="1"/>
</dbReference>
<organism evidence="11 12">
    <name type="scientific">Pseudofrankia asymbiotica</name>
    <dbReference type="NCBI Taxonomy" id="1834516"/>
    <lineage>
        <taxon>Bacteria</taxon>
        <taxon>Bacillati</taxon>
        <taxon>Actinomycetota</taxon>
        <taxon>Actinomycetes</taxon>
        <taxon>Frankiales</taxon>
        <taxon>Frankiaceae</taxon>
        <taxon>Pseudofrankia</taxon>
    </lineage>
</organism>
<evidence type="ECO:0000313" key="11">
    <source>
        <dbReference type="EMBL" id="ONH28312.1"/>
    </source>
</evidence>
<dbReference type="GO" id="GO:0005524">
    <property type="term" value="F:ATP binding"/>
    <property type="evidence" value="ECO:0007669"/>
    <property type="project" value="UniProtKB-KW"/>
</dbReference>
<keyword evidence="5" id="KW-0067">ATP-binding</keyword>
<dbReference type="CDD" id="cd05966">
    <property type="entry name" value="ACS"/>
    <property type="match status" value="1"/>
</dbReference>
<dbReference type="GO" id="GO:0005829">
    <property type="term" value="C:cytosol"/>
    <property type="evidence" value="ECO:0007669"/>
    <property type="project" value="TreeGrafter"/>
</dbReference>
<evidence type="ECO:0000256" key="7">
    <source>
        <dbReference type="NCBIfam" id="TIGR02188"/>
    </source>
</evidence>
<sequence>MSTTDETDTSPAPVTGRLEAELERLLAVESFDPPAGFTRRHPVENDVAAAAADPVTFWADKARELLNWDRPFTTVLNDANPPFYKWFEDGELNLSANCLDRHVAAGRGDRVAFHWAGEEGERRVITYAGLLDETQRLANGLRSLGVGKGDVVGIFLPMIPQVAAAMLACARIGAVHNVVFGGFAPSAVRERMEVSDAKVLITVDGARRKGRTAPVKAAVDAEMGDLKSLERILVVEAVGAAGLGGERAPMTPGRDVWYEELVAAADPVCPPEPMPAEAPLFILYSSGSTAKPKGILHTTAGYLLGVTYTYRTVFDIDPATDIYWCSADVGWITGHSYIIYGPLSNGATSVMYEGAPDYPDFDAWWKLIDEYKVTVFYTAPTAIRSCMKWGAEYPDRHDLSSLRLLGSVGEPINPKAWLWYQQVIGGGRCPVVDTWWQTETGAIMISPVPGVTSTKPGSATKPLPGFSPALLTEQGQPLSEGVGVLVVTQPWPSMLRTLYKDDDRFVETYFSRFGPTTYLVGDAARLDADGYFWIIGRIDDVINVSGHRLSTAEVESAIVAHEAVAESAVVAQADEQTGQAIVAFVTLTGGRVGDDAMVAELRDHVAARIGKLARPKRIIWADDLPKTRSGKIMRRLLRDVAEGRALGDVTTLRDPAVMAALASKVAEADPDE</sequence>
<comment type="similarity">
    <text evidence="1">Belongs to the ATP-dependent AMP-binding enzyme family.</text>
</comment>
<dbReference type="GO" id="GO:0019427">
    <property type="term" value="P:acetyl-CoA biosynthetic process from acetate"/>
    <property type="evidence" value="ECO:0007669"/>
    <property type="project" value="UniProtKB-UniRule"/>
</dbReference>
<evidence type="ECO:0000256" key="5">
    <source>
        <dbReference type="ARBA" id="ARBA00022840"/>
    </source>
</evidence>
<evidence type="ECO:0000313" key="12">
    <source>
        <dbReference type="Proteomes" id="UP000188929"/>
    </source>
</evidence>
<dbReference type="RefSeq" id="WP_076818709.1">
    <property type="nucleotide sequence ID" value="NZ_MOMC01000041.1"/>
</dbReference>
<dbReference type="Proteomes" id="UP000188929">
    <property type="component" value="Unassembled WGS sequence"/>
</dbReference>
<evidence type="ECO:0000259" key="9">
    <source>
        <dbReference type="Pfam" id="PF13193"/>
    </source>
</evidence>
<dbReference type="FunFam" id="3.40.50.12780:FF:000001">
    <property type="entry name" value="Acetyl-coenzyme A synthetase"/>
    <property type="match status" value="1"/>
</dbReference>
<dbReference type="Pfam" id="PF00501">
    <property type="entry name" value="AMP-binding"/>
    <property type="match status" value="1"/>
</dbReference>
<dbReference type="OrthoDB" id="9803968at2"/>
<dbReference type="GO" id="GO:0003987">
    <property type="term" value="F:acetate-CoA ligase activity"/>
    <property type="evidence" value="ECO:0007669"/>
    <property type="project" value="UniProtKB-UniRule"/>
</dbReference>
<evidence type="ECO:0000256" key="2">
    <source>
        <dbReference type="ARBA" id="ARBA00013275"/>
    </source>
</evidence>
<dbReference type="EMBL" id="MOMC01000041">
    <property type="protein sequence ID" value="ONH28312.1"/>
    <property type="molecule type" value="Genomic_DNA"/>
</dbReference>
<gene>
    <name evidence="11" type="ORF">BL253_19980</name>
</gene>
<evidence type="ECO:0000256" key="4">
    <source>
        <dbReference type="ARBA" id="ARBA00022741"/>
    </source>
</evidence>
<dbReference type="InterPro" id="IPR045851">
    <property type="entry name" value="AMP-bd_C_sf"/>
</dbReference>
<keyword evidence="4" id="KW-0547">Nucleotide-binding</keyword>
<dbReference type="InterPro" id="IPR042099">
    <property type="entry name" value="ANL_N_sf"/>
</dbReference>
<protein>
    <recommendedName>
        <fullName evidence="2 7">Acetate--CoA ligase</fullName>
        <ecNumber evidence="2 7">6.2.1.1</ecNumber>
    </recommendedName>
</protein>
<dbReference type="EC" id="6.2.1.1" evidence="2 7"/>
<accession>A0A1V2IA90</accession>
<dbReference type="PANTHER" id="PTHR24095:SF14">
    <property type="entry name" value="ACETYL-COENZYME A SYNTHETASE 1"/>
    <property type="match status" value="1"/>
</dbReference>
<evidence type="ECO:0000256" key="3">
    <source>
        <dbReference type="ARBA" id="ARBA00022598"/>
    </source>
</evidence>
<name>A0A1V2IA90_9ACTN</name>
<dbReference type="Gene3D" id="3.30.300.30">
    <property type="match status" value="1"/>
</dbReference>
<dbReference type="STRING" id="1834516.BL253_19980"/>
<dbReference type="Pfam" id="PF13193">
    <property type="entry name" value="AMP-binding_C"/>
    <property type="match status" value="1"/>
</dbReference>